<dbReference type="Proteomes" id="UP000005113">
    <property type="component" value="Unassembled WGS sequence"/>
</dbReference>
<accession>J1I801</accession>
<evidence type="ECO:0000256" key="1">
    <source>
        <dbReference type="SAM" id="Coils"/>
    </source>
</evidence>
<keyword evidence="2" id="KW-1133">Transmembrane helix</keyword>
<reference evidence="4" key="1">
    <citation type="journal article" date="2012" name="Stand. Genomic Sci.">
        <title>Permanent draft genome sequence of the gliding predator Saprospira grandis strain Sa g1 (= HR1).</title>
        <authorList>
            <person name="Mavromatis K."/>
            <person name="Chertkov O."/>
            <person name="Lapidus A."/>
            <person name="Nolan M."/>
            <person name="Lucas S."/>
            <person name="Tice H."/>
            <person name="Del Rio T.G."/>
            <person name="Cheng J.F."/>
            <person name="Han C."/>
            <person name="Tapia R."/>
            <person name="Bruce D."/>
            <person name="Goodwin L.A."/>
            <person name="Pitluck S."/>
            <person name="Huntemann M."/>
            <person name="Liolios K."/>
            <person name="Pagani I."/>
            <person name="Ivanova N."/>
            <person name="Mikhailova N."/>
            <person name="Pati A."/>
            <person name="Chen A."/>
            <person name="Palaniappan K."/>
            <person name="Land M."/>
            <person name="Brambilla E.M."/>
            <person name="Rohde M."/>
            <person name="Spring S."/>
            <person name="Goker M."/>
            <person name="Detter J.C."/>
            <person name="Bristow J."/>
            <person name="Eisen J.A."/>
            <person name="Markowitz V."/>
            <person name="Hugenholtz P."/>
            <person name="Kyrpides N.C."/>
            <person name="Klenk H.P."/>
            <person name="Woyke T."/>
        </authorList>
    </citation>
    <scope>NUCLEOTIDE SEQUENCE [LARGE SCALE GENOMIC DNA]</scope>
    <source>
        <strain evidence="4">DSM 2844</strain>
    </source>
</reference>
<keyword evidence="2" id="KW-0472">Membrane</keyword>
<evidence type="ECO:0000313" key="4">
    <source>
        <dbReference type="Proteomes" id="UP000005113"/>
    </source>
</evidence>
<dbReference type="AlphaFoldDB" id="J1I801"/>
<dbReference type="RefSeq" id="WP_002660297.1">
    <property type="nucleotide sequence ID" value="NZ_JH719942.1"/>
</dbReference>
<protein>
    <submittedName>
        <fullName evidence="3">Uncharacterized protein</fullName>
    </submittedName>
</protein>
<name>J1I801_9BACT</name>
<feature type="coiled-coil region" evidence="1">
    <location>
        <begin position="120"/>
        <end position="233"/>
    </location>
</feature>
<proteinExistence type="predicted"/>
<dbReference type="HOGENOM" id="CLU_876863_0_0_10"/>
<evidence type="ECO:0000313" key="3">
    <source>
        <dbReference type="EMBL" id="EJF54563.1"/>
    </source>
</evidence>
<dbReference type="EMBL" id="JH719942">
    <property type="protein sequence ID" value="EJF54563.1"/>
    <property type="molecule type" value="Genomic_DNA"/>
</dbReference>
<keyword evidence="2" id="KW-0812">Transmembrane</keyword>
<sequence length="320" mass="36692">MKFELSHDTLAKAIYDMASDESKNNLKIRNFVKERYLYFVENKSFLTKDDLAYISKSCKDLKQLNLTKEEIDFIKRSRNAVKRQYYWTVGSTVFIIVALGALFIWAMRGWGAVEKTRARLELFNQEKNKALDSLQSVQRRVDSLAHNLKEGEGLLQISEKEKEELIKQLVASRDSLEQALATVTKENVTLKARARSLEEINKQGGSNKLQEKIEKKEKELKNRDASLQKSQSRILSSKAHYALDKDKNPKLAFQLAREAYEMDPTNTEATTVLNQVVNSRNDYIGQSNSPKRRADQIIRTYKARYGKLTSAAKKQALGSN</sequence>
<dbReference type="OrthoDB" id="1490461at2"/>
<feature type="transmembrane region" description="Helical" evidence="2">
    <location>
        <begin position="85"/>
        <end position="107"/>
    </location>
</feature>
<keyword evidence="1" id="KW-0175">Coiled coil</keyword>
<evidence type="ECO:0000256" key="2">
    <source>
        <dbReference type="SAM" id="Phobius"/>
    </source>
</evidence>
<gene>
    <name evidence="3" type="ORF">SapgrDRAFT_2912</name>
</gene>
<organism evidence="3 4">
    <name type="scientific">Saprospira grandis DSM 2844</name>
    <dbReference type="NCBI Taxonomy" id="694433"/>
    <lineage>
        <taxon>Bacteria</taxon>
        <taxon>Pseudomonadati</taxon>
        <taxon>Bacteroidota</taxon>
        <taxon>Saprospiria</taxon>
        <taxon>Saprospirales</taxon>
        <taxon>Saprospiraceae</taxon>
        <taxon>Saprospira</taxon>
    </lineage>
</organism>